<evidence type="ECO:0008006" key="3">
    <source>
        <dbReference type="Google" id="ProtNLM"/>
    </source>
</evidence>
<organism evidence="1 2">
    <name type="scientific">Sulfobacillus acidophilus</name>
    <dbReference type="NCBI Taxonomy" id="53633"/>
    <lineage>
        <taxon>Bacteria</taxon>
        <taxon>Bacillati</taxon>
        <taxon>Bacillota</taxon>
        <taxon>Clostridia</taxon>
        <taxon>Eubacteriales</taxon>
        <taxon>Clostridiales Family XVII. Incertae Sedis</taxon>
        <taxon>Sulfobacillus</taxon>
    </lineage>
</organism>
<dbReference type="Gene3D" id="3.40.190.10">
    <property type="entry name" value="Periplasmic binding protein-like II"/>
    <property type="match status" value="2"/>
</dbReference>
<reference evidence="1 2" key="1">
    <citation type="journal article" date="2014" name="BMC Genomics">
        <title>Comparison of environmental and isolate Sulfobacillus genomes reveals diverse carbon, sulfur, nitrogen, and hydrogen metabolisms.</title>
        <authorList>
            <person name="Justice N.B."/>
            <person name="Norman A."/>
            <person name="Brown C.T."/>
            <person name="Singh A."/>
            <person name="Thomas B.C."/>
            <person name="Banfield J.F."/>
        </authorList>
    </citation>
    <scope>NUCLEOTIDE SEQUENCE [LARGE SCALE GENOMIC DNA]</scope>
    <source>
        <strain evidence="1">AMDSBA3</strain>
    </source>
</reference>
<dbReference type="Pfam" id="PF13416">
    <property type="entry name" value="SBP_bac_8"/>
    <property type="match status" value="1"/>
</dbReference>
<evidence type="ECO:0000313" key="2">
    <source>
        <dbReference type="Proteomes" id="UP000241848"/>
    </source>
</evidence>
<feature type="non-terminal residue" evidence="1">
    <location>
        <position position="1"/>
    </location>
</feature>
<dbReference type="EMBL" id="PXYV01000044">
    <property type="protein sequence ID" value="PSR21020.1"/>
    <property type="molecule type" value="Genomic_DNA"/>
</dbReference>
<evidence type="ECO:0000313" key="1">
    <source>
        <dbReference type="EMBL" id="PSR21020.1"/>
    </source>
</evidence>
<gene>
    <name evidence="1" type="ORF">C7B45_12340</name>
</gene>
<proteinExistence type="predicted"/>
<name>A0A2T2WFM1_9FIRM</name>
<dbReference type="SUPFAM" id="SSF53850">
    <property type="entry name" value="Periplasmic binding protein-like II"/>
    <property type="match status" value="1"/>
</dbReference>
<dbReference type="AlphaFoldDB" id="A0A2T2WFM1"/>
<comment type="caution">
    <text evidence="1">The sequence shown here is derived from an EMBL/GenBank/DDBJ whole genome shotgun (WGS) entry which is preliminary data.</text>
</comment>
<protein>
    <recommendedName>
        <fullName evidence="3">ABC transporter substrate-binding protein</fullName>
    </recommendedName>
</protein>
<sequence>SAAQKTAAEQFLKFLTSREGQTIWMQDSEGYLPVRGDVATVPSAKKFLATHVAQRVALSVLGRSHMSPKVAWWPQFSTDLINDVTAVLDHKMTPAQAMHVAYEQAQSTYASPQG</sequence>
<accession>A0A2T2WFM1</accession>
<dbReference type="Proteomes" id="UP000241848">
    <property type="component" value="Unassembled WGS sequence"/>
</dbReference>
<dbReference type="InterPro" id="IPR006059">
    <property type="entry name" value="SBP"/>
</dbReference>